<organism evidence="2 3">
    <name type="scientific">Cellulomonas chengniuliangii</name>
    <dbReference type="NCBI Taxonomy" id="2968084"/>
    <lineage>
        <taxon>Bacteria</taxon>
        <taxon>Bacillati</taxon>
        <taxon>Actinomycetota</taxon>
        <taxon>Actinomycetes</taxon>
        <taxon>Micrococcales</taxon>
        <taxon>Cellulomonadaceae</taxon>
        <taxon>Cellulomonas</taxon>
    </lineage>
</organism>
<reference evidence="2 3" key="1">
    <citation type="submission" date="2022-07" db="EMBL/GenBank/DDBJ databases">
        <title>Novel species in genus cellulomonas.</title>
        <authorList>
            <person name="Ye L."/>
        </authorList>
    </citation>
    <scope>NUCLEOTIDE SEQUENCE [LARGE SCALE GENOMIC DNA]</scope>
    <source>
        <strain evidence="3">zg-Y338</strain>
    </source>
</reference>
<accession>A0ABY5L4R0</accession>
<dbReference type="Proteomes" id="UP001316189">
    <property type="component" value="Chromosome"/>
</dbReference>
<proteinExistence type="predicted"/>
<evidence type="ECO:0000313" key="2">
    <source>
        <dbReference type="EMBL" id="UUI75578.1"/>
    </source>
</evidence>
<dbReference type="Pfam" id="PF07920">
    <property type="entry name" value="DUF1684"/>
    <property type="match status" value="1"/>
</dbReference>
<name>A0ABY5L4R0_9CELL</name>
<keyword evidence="3" id="KW-1185">Reference proteome</keyword>
<evidence type="ECO:0000256" key="1">
    <source>
        <dbReference type="SAM" id="MobiDB-lite"/>
    </source>
</evidence>
<evidence type="ECO:0000313" key="3">
    <source>
        <dbReference type="Proteomes" id="UP001316189"/>
    </source>
</evidence>
<dbReference type="EMBL" id="CP101988">
    <property type="protein sequence ID" value="UUI75578.1"/>
    <property type="molecule type" value="Genomic_DNA"/>
</dbReference>
<feature type="region of interest" description="Disordered" evidence="1">
    <location>
        <begin position="1"/>
        <end position="24"/>
    </location>
</feature>
<dbReference type="RefSeq" id="WP_227568330.1">
    <property type="nucleotide sequence ID" value="NZ_CP101988.1"/>
</dbReference>
<dbReference type="InterPro" id="IPR012467">
    <property type="entry name" value="DUF1684"/>
</dbReference>
<dbReference type="PANTHER" id="PTHR41913">
    <property type="entry name" value="DUF1684 DOMAIN-CONTAINING PROTEIN"/>
    <property type="match status" value="1"/>
</dbReference>
<gene>
    <name evidence="2" type="ORF">NP064_01220</name>
</gene>
<dbReference type="PANTHER" id="PTHR41913:SF1">
    <property type="entry name" value="DUF1684 DOMAIN-CONTAINING PROTEIN"/>
    <property type="match status" value="1"/>
</dbReference>
<protein>
    <submittedName>
        <fullName evidence="2">DUF1684 domain-containing protein</fullName>
    </submittedName>
</protein>
<sequence>MTATTDHATDTDPAATDTDPAATDTDPAVFVAEWEAWHAAREAKCRDPHGWVAITALHWLAQEPATLDGVPGRWSSVDGTVRIEAATADGITLPDGSAVDGAAELTPVEGASGLSVRAGDLLLEVARRTGHDIVRVHDPKAPQLAAFTGIPTFAPDPAWVAQGRIERFDAPQTVTTGAVVDGLEHHHQAIGTVSFTLGGIEQALVVFSDGPGAKVLFRDATSGVTTYPGARTLALGPIAEDGIVNLDFNRAANLPCGLTQFATCPVAPAENTLTVAVEAGEKWGPARADV</sequence>